<evidence type="ECO:0000313" key="4">
    <source>
        <dbReference type="Proteomes" id="UP001235939"/>
    </source>
</evidence>
<evidence type="ECO:0000256" key="1">
    <source>
        <dbReference type="ARBA" id="ARBA00001954"/>
    </source>
</evidence>
<dbReference type="InterPro" id="IPR032870">
    <property type="entry name" value="ALKBH7-like"/>
</dbReference>
<dbReference type="InterPro" id="IPR027450">
    <property type="entry name" value="AlkB-like"/>
</dbReference>
<dbReference type="PANTHER" id="PTHR21052:SF0">
    <property type="entry name" value="ALPHA-KETOGLUTARATE-DEPENDENT DIOXYGENASE ALKB HOMOLOG 7, MITOCHONDRIAL"/>
    <property type="match status" value="1"/>
</dbReference>
<dbReference type="Proteomes" id="UP001235939">
    <property type="component" value="Chromosome 06"/>
</dbReference>
<name>A0ABY6KJ41_9ARAC</name>
<evidence type="ECO:0000259" key="2">
    <source>
        <dbReference type="Pfam" id="PF13532"/>
    </source>
</evidence>
<proteinExistence type="predicted"/>
<protein>
    <submittedName>
        <fullName evidence="3">ALKBH7</fullName>
    </submittedName>
</protein>
<dbReference type="InterPro" id="IPR037151">
    <property type="entry name" value="AlkB-like_sf"/>
</dbReference>
<reference evidence="3 4" key="1">
    <citation type="submission" date="2022-01" db="EMBL/GenBank/DDBJ databases">
        <title>A chromosomal length assembly of Cordylochernes scorpioides.</title>
        <authorList>
            <person name="Zeh D."/>
            <person name="Zeh J."/>
        </authorList>
    </citation>
    <scope>NUCLEOTIDE SEQUENCE [LARGE SCALE GENOMIC DNA]</scope>
    <source>
        <strain evidence="3">IN4F17</strain>
        <tissue evidence="3">Whole Body</tissue>
    </source>
</reference>
<organism evidence="3 4">
    <name type="scientific">Cordylochernes scorpioides</name>
    <dbReference type="NCBI Taxonomy" id="51811"/>
    <lineage>
        <taxon>Eukaryota</taxon>
        <taxon>Metazoa</taxon>
        <taxon>Ecdysozoa</taxon>
        <taxon>Arthropoda</taxon>
        <taxon>Chelicerata</taxon>
        <taxon>Arachnida</taxon>
        <taxon>Pseudoscorpiones</taxon>
        <taxon>Cheliferoidea</taxon>
        <taxon>Chernetidae</taxon>
        <taxon>Cordylochernes</taxon>
    </lineage>
</organism>
<keyword evidence="4" id="KW-1185">Reference proteome</keyword>
<accession>A0ABY6KJ41</accession>
<dbReference type="Pfam" id="PF13532">
    <property type="entry name" value="2OG-FeII_Oxy_2"/>
    <property type="match status" value="1"/>
</dbReference>
<evidence type="ECO:0000313" key="3">
    <source>
        <dbReference type="EMBL" id="UYV68875.1"/>
    </source>
</evidence>
<dbReference type="Gene3D" id="2.60.120.590">
    <property type="entry name" value="Alpha-ketoglutarate-dependent dioxygenase AlkB-like"/>
    <property type="match status" value="1"/>
</dbReference>
<dbReference type="EMBL" id="CP092868">
    <property type="protein sequence ID" value="UYV68875.1"/>
    <property type="molecule type" value="Genomic_DNA"/>
</dbReference>
<dbReference type="PANTHER" id="PTHR21052">
    <property type="entry name" value="SPERMATOGENESIS ASSOCIATED 11-RELATED"/>
    <property type="match status" value="1"/>
</dbReference>
<gene>
    <name evidence="3" type="ORF">LAZ67_6001399</name>
</gene>
<feature type="domain" description="Alpha-ketoglutarate-dependent dioxygenase AlkB-like" evidence="2">
    <location>
        <begin position="50"/>
        <end position="136"/>
    </location>
</feature>
<sequence length="148" mass="17119">MVLQAIHDYREIERSSWNQVNQEIIRRIHQLAFPPDCQPLENTHILDLSPNGFIKPHIDSIRFCGDVIAGLSLLSDCIMRFTHEKNKDMMADAKLSRRSLYIMSGAVRYEFNHEVLSPEASQFKGQVVPRGRRISVISRVHPRPENLQ</sequence>
<comment type="cofactor">
    <cofactor evidence="1">
        <name>Fe(2+)</name>
        <dbReference type="ChEBI" id="CHEBI:29033"/>
    </cofactor>
</comment>
<dbReference type="SUPFAM" id="SSF51197">
    <property type="entry name" value="Clavaminate synthase-like"/>
    <property type="match status" value="1"/>
</dbReference>